<dbReference type="Proteomes" id="UP001645859">
    <property type="component" value="Unassembled WGS sequence"/>
</dbReference>
<keyword evidence="8" id="KW-1185">Reference proteome</keyword>
<dbReference type="SUPFAM" id="SSF53850">
    <property type="entry name" value="Periplasmic binding protein-like II"/>
    <property type="match status" value="1"/>
</dbReference>
<dbReference type="InterPro" id="IPR005119">
    <property type="entry name" value="LysR_subst-bd"/>
</dbReference>
<dbReference type="PANTHER" id="PTHR30126">
    <property type="entry name" value="HTH-TYPE TRANSCRIPTIONAL REGULATOR"/>
    <property type="match status" value="1"/>
</dbReference>
<protein>
    <submittedName>
        <fullName evidence="7">LysR family transcriptional regulator</fullName>
    </submittedName>
</protein>
<evidence type="ECO:0000259" key="6">
    <source>
        <dbReference type="PROSITE" id="PS50931"/>
    </source>
</evidence>
<evidence type="ECO:0000256" key="4">
    <source>
        <dbReference type="ARBA" id="ARBA00023163"/>
    </source>
</evidence>
<dbReference type="PROSITE" id="PS50931">
    <property type="entry name" value="HTH_LYSR"/>
    <property type="match status" value="1"/>
</dbReference>
<dbReference type="SUPFAM" id="SSF46785">
    <property type="entry name" value="Winged helix' DNA-binding domain"/>
    <property type="match status" value="1"/>
</dbReference>
<dbReference type="InterPro" id="IPR000847">
    <property type="entry name" value="LysR_HTH_N"/>
</dbReference>
<dbReference type="CDD" id="cd05466">
    <property type="entry name" value="PBP2_LTTR_substrate"/>
    <property type="match status" value="1"/>
</dbReference>
<sequence length="302" mass="32032">MTTLLRLSYFVAIIDAGSITAAADELRLTQPALSRQLAALEREVGVALFERAGRRTSLTAAGRAFEREARGMLRQASQLERAARELRGGQPSELTIAAPDSTLAEVVAPCLATLAHEAFPVIARTVSSLTPAREALRAADLVVTAGPPEDGLGTCTLGRVPICAHVAPTHPWARDGVTAVDVAELAGSGLIVQTIDNRSRVLLDTVLAARGIRTTILATSELESVVQALAASGYGIGVLTESPKFGAHAVRLFDAERPLEVVTRASWQPEHFAAAAIAELAERLRAQLQQATARIADAQRWE</sequence>
<evidence type="ECO:0000256" key="3">
    <source>
        <dbReference type="ARBA" id="ARBA00023125"/>
    </source>
</evidence>
<comment type="similarity">
    <text evidence="1">Belongs to the LysR transcriptional regulatory family.</text>
</comment>
<dbReference type="Pfam" id="PF03466">
    <property type="entry name" value="LysR_substrate"/>
    <property type="match status" value="1"/>
</dbReference>
<keyword evidence="3" id="KW-0238">DNA-binding</keyword>
<keyword evidence="5" id="KW-0175">Coiled coil</keyword>
<dbReference type="InterPro" id="IPR036390">
    <property type="entry name" value="WH_DNA-bd_sf"/>
</dbReference>
<dbReference type="PANTHER" id="PTHR30126:SF39">
    <property type="entry name" value="HTH-TYPE TRANSCRIPTIONAL REGULATOR CYSL"/>
    <property type="match status" value="1"/>
</dbReference>
<evidence type="ECO:0000313" key="8">
    <source>
        <dbReference type="Proteomes" id="UP001645859"/>
    </source>
</evidence>
<feature type="domain" description="HTH lysR-type" evidence="6">
    <location>
        <begin position="1"/>
        <end position="59"/>
    </location>
</feature>
<organism evidence="7 8">
    <name type="scientific">Leucobacter chromiireducens subsp. solipictus</name>
    <dbReference type="NCBI Taxonomy" id="398235"/>
    <lineage>
        <taxon>Bacteria</taxon>
        <taxon>Bacillati</taxon>
        <taxon>Actinomycetota</taxon>
        <taxon>Actinomycetes</taxon>
        <taxon>Micrococcales</taxon>
        <taxon>Microbacteriaceae</taxon>
        <taxon>Leucobacter</taxon>
    </lineage>
</organism>
<dbReference type="Gene3D" id="3.40.190.290">
    <property type="match status" value="1"/>
</dbReference>
<feature type="coiled-coil region" evidence="5">
    <location>
        <begin position="274"/>
        <end position="301"/>
    </location>
</feature>
<evidence type="ECO:0000256" key="2">
    <source>
        <dbReference type="ARBA" id="ARBA00023015"/>
    </source>
</evidence>
<comment type="caution">
    <text evidence="7">The sequence shown here is derived from an EMBL/GenBank/DDBJ whole genome shotgun (WGS) entry which is preliminary data.</text>
</comment>
<reference evidence="7 8" key="1">
    <citation type="submission" date="2018-09" db="EMBL/GenBank/DDBJ databases">
        <title>Comparative genomics of Leucobacter spp.</title>
        <authorList>
            <person name="Reis A.C."/>
            <person name="Kolvenbach B.A."/>
            <person name="Corvini P.F.X."/>
            <person name="Nunes O.C."/>
        </authorList>
    </citation>
    <scope>NUCLEOTIDE SEQUENCE [LARGE SCALE GENOMIC DNA]</scope>
    <source>
        <strain evidence="7 8">TAN 31504</strain>
    </source>
</reference>
<keyword evidence="2" id="KW-0805">Transcription regulation</keyword>
<dbReference type="EMBL" id="QYAC01000006">
    <property type="protein sequence ID" value="MBL3679962.1"/>
    <property type="molecule type" value="Genomic_DNA"/>
</dbReference>
<dbReference type="Pfam" id="PF00126">
    <property type="entry name" value="HTH_1"/>
    <property type="match status" value="1"/>
</dbReference>
<evidence type="ECO:0000313" key="7">
    <source>
        <dbReference type="EMBL" id="MBL3679962.1"/>
    </source>
</evidence>
<dbReference type="RefSeq" id="WP_202345243.1">
    <property type="nucleotide sequence ID" value="NZ_BAAAPI010000004.1"/>
</dbReference>
<name>A0ABS1SHB1_9MICO</name>
<dbReference type="InterPro" id="IPR036388">
    <property type="entry name" value="WH-like_DNA-bd_sf"/>
</dbReference>
<dbReference type="PRINTS" id="PR00039">
    <property type="entry name" value="HTHLYSR"/>
</dbReference>
<dbReference type="Gene3D" id="1.10.10.10">
    <property type="entry name" value="Winged helix-like DNA-binding domain superfamily/Winged helix DNA-binding domain"/>
    <property type="match status" value="1"/>
</dbReference>
<accession>A0ABS1SHB1</accession>
<evidence type="ECO:0000256" key="5">
    <source>
        <dbReference type="SAM" id="Coils"/>
    </source>
</evidence>
<evidence type="ECO:0000256" key="1">
    <source>
        <dbReference type="ARBA" id="ARBA00009437"/>
    </source>
</evidence>
<keyword evidence="4" id="KW-0804">Transcription</keyword>
<gene>
    <name evidence="7" type="ORF">D3230_11790</name>
</gene>
<proteinExistence type="inferred from homology"/>